<dbReference type="PROSITE" id="PS51462">
    <property type="entry name" value="NUDIX"/>
    <property type="match status" value="1"/>
</dbReference>
<dbReference type="PROSITE" id="PS00893">
    <property type="entry name" value="NUDIX_BOX"/>
    <property type="match status" value="1"/>
</dbReference>
<dbReference type="Proteomes" id="UP000033907">
    <property type="component" value="Unassembled WGS sequence"/>
</dbReference>
<dbReference type="SUPFAM" id="SSF55811">
    <property type="entry name" value="Nudix"/>
    <property type="match status" value="1"/>
</dbReference>
<dbReference type="EMBL" id="LCGH01000016">
    <property type="protein sequence ID" value="KKT10221.1"/>
    <property type="molecule type" value="Genomic_DNA"/>
</dbReference>
<dbReference type="Gene3D" id="3.90.79.10">
    <property type="entry name" value="Nucleoside Triphosphate Pyrophosphohydrolase"/>
    <property type="match status" value="1"/>
</dbReference>
<keyword evidence="2" id="KW-0378">Hydrolase</keyword>
<dbReference type="InterPro" id="IPR020084">
    <property type="entry name" value="NUDIX_hydrolase_CS"/>
</dbReference>
<dbReference type="InterPro" id="IPR015797">
    <property type="entry name" value="NUDIX_hydrolase-like_dom_sf"/>
</dbReference>
<protein>
    <submittedName>
        <fullName evidence="4">ADP-ribose pyrophosphatase</fullName>
    </submittedName>
</protein>
<feature type="domain" description="Nudix hydrolase" evidence="3">
    <location>
        <begin position="6"/>
        <end position="122"/>
    </location>
</feature>
<proteinExistence type="predicted"/>
<dbReference type="GO" id="GO:0016787">
    <property type="term" value="F:hydrolase activity"/>
    <property type="evidence" value="ECO:0007669"/>
    <property type="project" value="UniProtKB-KW"/>
</dbReference>
<evidence type="ECO:0000313" key="5">
    <source>
        <dbReference type="Proteomes" id="UP000033907"/>
    </source>
</evidence>
<gene>
    <name evidence="4" type="ORF">UV91_C0016G0002</name>
</gene>
<evidence type="ECO:0000256" key="1">
    <source>
        <dbReference type="ARBA" id="ARBA00001946"/>
    </source>
</evidence>
<dbReference type="AlphaFoldDB" id="A0A0G1EJH6"/>
<organism evidence="4 5">
    <name type="scientific">Candidatus Nomurabacteria bacterium GW2011_GWF2_43_24</name>
    <dbReference type="NCBI Taxonomy" id="1618778"/>
    <lineage>
        <taxon>Bacteria</taxon>
        <taxon>Candidatus Nomuraibacteriota</taxon>
    </lineage>
</organism>
<sequence length="122" mass="13803">MNKYDGMVEVVGAPIIVNKKGEILFVKSHKWGDKYIIPGGHAEAGETIFETAAREGEEETGLKLKPLYCINIGELIYNPEFAWMDPKEVLEQKLNFSDGIEKSVYNFINGIKFNIESSNFKK</sequence>
<dbReference type="Pfam" id="PF00293">
    <property type="entry name" value="NUDIX"/>
    <property type="match status" value="1"/>
</dbReference>
<comment type="caution">
    <text evidence="4">The sequence shown here is derived from an EMBL/GenBank/DDBJ whole genome shotgun (WGS) entry which is preliminary data.</text>
</comment>
<evidence type="ECO:0000256" key="2">
    <source>
        <dbReference type="ARBA" id="ARBA00022801"/>
    </source>
</evidence>
<evidence type="ECO:0000313" key="4">
    <source>
        <dbReference type="EMBL" id="KKT10221.1"/>
    </source>
</evidence>
<dbReference type="PANTHER" id="PTHR43046">
    <property type="entry name" value="GDP-MANNOSE MANNOSYL HYDROLASE"/>
    <property type="match status" value="1"/>
</dbReference>
<name>A0A0G1EJH6_9BACT</name>
<reference evidence="4 5" key="1">
    <citation type="journal article" date="2015" name="Nature">
        <title>rRNA introns, odd ribosomes, and small enigmatic genomes across a large radiation of phyla.</title>
        <authorList>
            <person name="Brown C.T."/>
            <person name="Hug L.A."/>
            <person name="Thomas B.C."/>
            <person name="Sharon I."/>
            <person name="Castelle C.J."/>
            <person name="Singh A."/>
            <person name="Wilkins M.J."/>
            <person name="Williams K.H."/>
            <person name="Banfield J.F."/>
        </authorList>
    </citation>
    <scope>NUCLEOTIDE SEQUENCE [LARGE SCALE GENOMIC DNA]</scope>
</reference>
<dbReference type="PANTHER" id="PTHR43046:SF14">
    <property type="entry name" value="MUTT_NUDIX FAMILY PROTEIN"/>
    <property type="match status" value="1"/>
</dbReference>
<accession>A0A0G1EJH6</accession>
<dbReference type="InterPro" id="IPR000086">
    <property type="entry name" value="NUDIX_hydrolase_dom"/>
</dbReference>
<evidence type="ECO:0000259" key="3">
    <source>
        <dbReference type="PROSITE" id="PS51462"/>
    </source>
</evidence>
<comment type="cofactor">
    <cofactor evidence="1">
        <name>Mg(2+)</name>
        <dbReference type="ChEBI" id="CHEBI:18420"/>
    </cofactor>
</comment>